<evidence type="ECO:0000313" key="1">
    <source>
        <dbReference type="EMBL" id="KRM91185.1"/>
    </source>
</evidence>
<protein>
    <submittedName>
        <fullName evidence="1">Uncharacterized protein</fullName>
    </submittedName>
</protein>
<dbReference type="PATRIC" id="fig|1423745.4.peg.1178"/>
<gene>
    <name evidence="1" type="ORF">FC87_GL001113</name>
</gene>
<dbReference type="AlphaFoldDB" id="A0A0R2CHS0"/>
<sequence>MILKKNAKMSDILKKNESPTYYDRYLDTDSEAFINPILVCKNKKKFSGEDSENAEKRIDSFFEFVMGNKAENLSKIDSVPEENATGLGYSKNKSVGHGPNKDLFHEMLNSLNLNTEKYSGLAKLNGNACRLSALTMFVPGFSYDSVSDLTTRLIEKELYNFTIETVKRLGRDNSLHKRTETLYYWADKDCEWKKENVEKNFYANGKFTLLVPNCMVEEKKFKKNPDDYIRNVIAPRIINDRLQKTGKKPKKKQIIDKAKKDAGGAKRLIENDIAKYPNDFIDYYNNEDL</sequence>
<comment type="caution">
    <text evidence="1">The sequence shown here is derived from an EMBL/GenBank/DDBJ whole genome shotgun (WGS) entry which is preliminary data.</text>
</comment>
<proteinExistence type="predicted"/>
<dbReference type="Proteomes" id="UP000051586">
    <property type="component" value="Unassembled WGS sequence"/>
</dbReference>
<reference evidence="1 2" key="1">
    <citation type="journal article" date="2015" name="Genome Announc.">
        <title>Expanding the biotechnology potential of lactobacilli through comparative genomics of 213 strains and associated genera.</title>
        <authorList>
            <person name="Sun Z."/>
            <person name="Harris H.M."/>
            <person name="McCann A."/>
            <person name="Guo C."/>
            <person name="Argimon S."/>
            <person name="Zhang W."/>
            <person name="Yang X."/>
            <person name="Jeffery I.B."/>
            <person name="Cooney J.C."/>
            <person name="Kagawa T.F."/>
            <person name="Liu W."/>
            <person name="Song Y."/>
            <person name="Salvetti E."/>
            <person name="Wrobel A."/>
            <person name="Rasinkangas P."/>
            <person name="Parkhill J."/>
            <person name="Rea M.C."/>
            <person name="O'Sullivan O."/>
            <person name="Ritari J."/>
            <person name="Douillard F.P."/>
            <person name="Paul Ross R."/>
            <person name="Yang R."/>
            <person name="Briner A.E."/>
            <person name="Felis G.E."/>
            <person name="de Vos W.M."/>
            <person name="Barrangou R."/>
            <person name="Klaenhammer T.R."/>
            <person name="Caufield P.W."/>
            <person name="Cui Y."/>
            <person name="Zhang H."/>
            <person name="O'Toole P.W."/>
        </authorList>
    </citation>
    <scope>NUCLEOTIDE SEQUENCE [LARGE SCALE GENOMIC DNA]</scope>
    <source>
        <strain evidence="1 2">DSM 22689</strain>
    </source>
</reference>
<evidence type="ECO:0000313" key="2">
    <source>
        <dbReference type="Proteomes" id="UP000051586"/>
    </source>
</evidence>
<accession>A0A0R2CHS0</accession>
<organism evidence="1 2">
    <name type="scientific">Fructilactobacillus florum DSM 22689 = JCM 16035</name>
    <dbReference type="NCBI Taxonomy" id="1423745"/>
    <lineage>
        <taxon>Bacteria</taxon>
        <taxon>Bacillati</taxon>
        <taxon>Bacillota</taxon>
        <taxon>Bacilli</taxon>
        <taxon>Lactobacillales</taxon>
        <taxon>Lactobacillaceae</taxon>
        <taxon>Fructilactobacillus</taxon>
    </lineage>
</organism>
<name>A0A0R2CHS0_9LACO</name>
<dbReference type="EMBL" id="AYZI01000007">
    <property type="protein sequence ID" value="KRM91185.1"/>
    <property type="molecule type" value="Genomic_DNA"/>
</dbReference>